<comment type="caution">
    <text evidence="2">The sequence shown here is derived from an EMBL/GenBank/DDBJ whole genome shotgun (WGS) entry which is preliminary data.</text>
</comment>
<reference evidence="2 3" key="1">
    <citation type="submission" date="2017-07" db="EMBL/GenBank/DDBJ databases">
        <title>Mechanisms for carbon and nitrogen cycling indicate functional differentiation within the Candidate Phyla Radiation.</title>
        <authorList>
            <person name="Danczak R.E."/>
            <person name="Johnston M.D."/>
            <person name="Kenah C."/>
            <person name="Slattery M."/>
            <person name="Wrighton K.C."/>
            <person name="Wilkins M.J."/>
        </authorList>
    </citation>
    <scope>NUCLEOTIDE SEQUENCE [LARGE SCALE GENOMIC DNA]</scope>
    <source>
        <strain evidence="2">Licking1014_7</strain>
    </source>
</reference>
<protein>
    <submittedName>
        <fullName evidence="2">Uncharacterized protein</fullName>
    </submittedName>
</protein>
<keyword evidence="1" id="KW-1133">Transmembrane helix</keyword>
<keyword evidence="1" id="KW-0472">Membrane</keyword>
<proteinExistence type="predicted"/>
<evidence type="ECO:0000313" key="3">
    <source>
        <dbReference type="Proteomes" id="UP000315689"/>
    </source>
</evidence>
<feature type="transmembrane region" description="Helical" evidence="1">
    <location>
        <begin position="12"/>
        <end position="38"/>
    </location>
</feature>
<dbReference type="Proteomes" id="UP000315689">
    <property type="component" value="Unassembled WGS sequence"/>
</dbReference>
<dbReference type="Pfam" id="PF18926">
    <property type="entry name" value="DUF5676"/>
    <property type="match status" value="1"/>
</dbReference>
<evidence type="ECO:0000256" key="1">
    <source>
        <dbReference type="SAM" id="Phobius"/>
    </source>
</evidence>
<dbReference type="InterPro" id="IPR044020">
    <property type="entry name" value="DUF5676"/>
</dbReference>
<name>A0A554LK41_9BACT</name>
<keyword evidence="1" id="KW-0812">Transmembrane</keyword>
<dbReference type="EMBL" id="VMGK01000004">
    <property type="protein sequence ID" value="TSC93255.1"/>
    <property type="molecule type" value="Genomic_DNA"/>
</dbReference>
<gene>
    <name evidence="2" type="ORF">CEN89_159</name>
</gene>
<sequence>MFKTTNQTIPLAAGTTAAIIYVLCVILSSINGVDAILLKYLDVTMHGINVSEIWAPDISLAGVFVGIIATFLTWYIIGSVFEIMLRTFSKK</sequence>
<dbReference type="AlphaFoldDB" id="A0A554LK41"/>
<evidence type="ECO:0000313" key="2">
    <source>
        <dbReference type="EMBL" id="TSC93255.1"/>
    </source>
</evidence>
<feature type="transmembrane region" description="Helical" evidence="1">
    <location>
        <begin position="58"/>
        <end position="85"/>
    </location>
</feature>
<accession>A0A554LK41</accession>
<organism evidence="2 3">
    <name type="scientific">Candidatus Berkelbacteria bacterium Licking1014_7</name>
    <dbReference type="NCBI Taxonomy" id="2017147"/>
    <lineage>
        <taxon>Bacteria</taxon>
        <taxon>Candidatus Berkelbacteria</taxon>
    </lineage>
</organism>